<protein>
    <submittedName>
        <fullName evidence="1">Uncharacterized protein</fullName>
    </submittedName>
</protein>
<dbReference type="AlphaFoldDB" id="A0A5J4TBQ1"/>
<name>A0A5J4TBQ1_9EUKA</name>
<feature type="non-terminal residue" evidence="1">
    <location>
        <position position="79"/>
    </location>
</feature>
<evidence type="ECO:0000313" key="2">
    <source>
        <dbReference type="Proteomes" id="UP000324800"/>
    </source>
</evidence>
<organism evidence="1 2">
    <name type="scientific">Streblomastix strix</name>
    <dbReference type="NCBI Taxonomy" id="222440"/>
    <lineage>
        <taxon>Eukaryota</taxon>
        <taxon>Metamonada</taxon>
        <taxon>Preaxostyla</taxon>
        <taxon>Oxymonadida</taxon>
        <taxon>Streblomastigidae</taxon>
        <taxon>Streblomastix</taxon>
    </lineage>
</organism>
<comment type="caution">
    <text evidence="1">The sequence shown here is derived from an EMBL/GenBank/DDBJ whole genome shotgun (WGS) entry which is preliminary data.</text>
</comment>
<gene>
    <name evidence="1" type="ORF">EZS28_048894</name>
</gene>
<sequence>MYIFLDEDDDDEEEEDSEGINVYENFVALDPNCDESLDFELFDERPETEANDLLDNDELVLEDLVRNVPELKEEDQDVD</sequence>
<dbReference type="Proteomes" id="UP000324800">
    <property type="component" value="Unassembled WGS sequence"/>
</dbReference>
<proteinExistence type="predicted"/>
<evidence type="ECO:0000313" key="1">
    <source>
        <dbReference type="EMBL" id="KAA6355579.1"/>
    </source>
</evidence>
<dbReference type="EMBL" id="SNRW01034400">
    <property type="protein sequence ID" value="KAA6355579.1"/>
    <property type="molecule type" value="Genomic_DNA"/>
</dbReference>
<accession>A0A5J4TBQ1</accession>
<reference evidence="1 2" key="1">
    <citation type="submission" date="2019-03" db="EMBL/GenBank/DDBJ databases">
        <title>Single cell metagenomics reveals metabolic interactions within the superorganism composed of flagellate Streblomastix strix and complex community of Bacteroidetes bacteria on its surface.</title>
        <authorList>
            <person name="Treitli S.C."/>
            <person name="Kolisko M."/>
            <person name="Husnik F."/>
            <person name="Keeling P."/>
            <person name="Hampl V."/>
        </authorList>
    </citation>
    <scope>NUCLEOTIDE SEQUENCE [LARGE SCALE GENOMIC DNA]</scope>
    <source>
        <strain evidence="1">ST1C</strain>
    </source>
</reference>